<dbReference type="AlphaFoldDB" id="A0A5J4T5R3"/>
<name>A0A5J4T5R3_9EUKA</name>
<evidence type="ECO:0000313" key="1">
    <source>
        <dbReference type="EMBL" id="KAA6352830.1"/>
    </source>
</evidence>
<protein>
    <submittedName>
        <fullName evidence="1">Uncharacterized protein</fullName>
    </submittedName>
</protein>
<dbReference type="EMBL" id="SNRW01039232">
    <property type="protein sequence ID" value="KAA6352830.1"/>
    <property type="molecule type" value="Genomic_DNA"/>
</dbReference>
<dbReference type="Proteomes" id="UP000324800">
    <property type="component" value="Unassembled WGS sequence"/>
</dbReference>
<organism evidence="1 2">
    <name type="scientific">Streblomastix strix</name>
    <dbReference type="NCBI Taxonomy" id="222440"/>
    <lineage>
        <taxon>Eukaryota</taxon>
        <taxon>Metamonada</taxon>
        <taxon>Preaxostyla</taxon>
        <taxon>Oxymonadida</taxon>
        <taxon>Streblomastigidae</taxon>
        <taxon>Streblomastix</taxon>
    </lineage>
</organism>
<evidence type="ECO:0000313" key="2">
    <source>
        <dbReference type="Proteomes" id="UP000324800"/>
    </source>
</evidence>
<gene>
    <name evidence="1" type="ORF">EZS28_051644</name>
</gene>
<accession>A0A5J4T5R3</accession>
<sequence length="112" mass="13360">MPENRPKIVPPSIQLHLTLEMPYNTYFLGDLLVRSQALLEQERALEKRTVSIIDLQQRLRAVENIMKIQIRKKTQFHVKVSQGREERIGRNNLINSEKLEIQMNRLQTEQYY</sequence>
<proteinExistence type="predicted"/>
<comment type="caution">
    <text evidence="1">The sequence shown here is derived from an EMBL/GenBank/DDBJ whole genome shotgun (WGS) entry which is preliminary data.</text>
</comment>
<reference evidence="1 2" key="1">
    <citation type="submission" date="2019-03" db="EMBL/GenBank/DDBJ databases">
        <title>Single cell metagenomics reveals metabolic interactions within the superorganism composed of flagellate Streblomastix strix and complex community of Bacteroidetes bacteria on its surface.</title>
        <authorList>
            <person name="Treitli S.C."/>
            <person name="Kolisko M."/>
            <person name="Husnik F."/>
            <person name="Keeling P."/>
            <person name="Hampl V."/>
        </authorList>
    </citation>
    <scope>NUCLEOTIDE SEQUENCE [LARGE SCALE GENOMIC DNA]</scope>
    <source>
        <strain evidence="1">ST1C</strain>
    </source>
</reference>